<keyword evidence="2 3" id="KW-0378">Hydrolase</keyword>
<dbReference type="PROSITE" id="PS00893">
    <property type="entry name" value="NUDIX_BOX"/>
    <property type="match status" value="1"/>
</dbReference>
<evidence type="ECO:0000256" key="2">
    <source>
        <dbReference type="ARBA" id="ARBA00022801"/>
    </source>
</evidence>
<dbReference type="SUPFAM" id="SSF55811">
    <property type="entry name" value="Nudix"/>
    <property type="match status" value="1"/>
</dbReference>
<sequence>MGRAWQYTQTILGLIFRHPIVGVAIIPILPDGQIVLIHRRDNQRWALPGGFVDWGEDLPTAAGRELREETGLQVQRFGRLVGVYSSPKRDPRIHSICVTVEAFVAGVYEIIDVGEVQEVRAFSMENLPWTQLAHDHQQQLQDYFAGQTVW</sequence>
<dbReference type="PROSITE" id="PS51462">
    <property type="entry name" value="NUDIX"/>
    <property type="match status" value="1"/>
</dbReference>
<accession>A0ABD4T6C1</accession>
<reference evidence="5 6" key="1">
    <citation type="journal article" date="2015" name="Genome Announc.">
        <title>Draft Genome Sequence of Filamentous Marine Cyanobacterium Lyngbya confervoides Strain BDU141951.</title>
        <authorList>
            <person name="Chandrababunaidu M.M."/>
            <person name="Sen D."/>
            <person name="Tripathy S."/>
        </authorList>
    </citation>
    <scope>NUCLEOTIDE SEQUENCE [LARGE SCALE GENOMIC DNA]</scope>
    <source>
        <strain evidence="5 6">BDU141951</strain>
    </source>
</reference>
<keyword evidence="6" id="KW-1185">Reference proteome</keyword>
<comment type="caution">
    <text evidence="5">The sequence shown here is derived from an EMBL/GenBank/DDBJ whole genome shotgun (WGS) entry which is preliminary data.</text>
</comment>
<dbReference type="InterPro" id="IPR020476">
    <property type="entry name" value="Nudix_hydrolase"/>
</dbReference>
<evidence type="ECO:0000313" key="5">
    <source>
        <dbReference type="EMBL" id="MCM1984112.1"/>
    </source>
</evidence>
<dbReference type="Pfam" id="PF00293">
    <property type="entry name" value="NUDIX"/>
    <property type="match status" value="1"/>
</dbReference>
<protein>
    <submittedName>
        <fullName evidence="5">NUDIX hydrolase</fullName>
    </submittedName>
</protein>
<proteinExistence type="inferred from homology"/>
<dbReference type="PANTHER" id="PTHR43736">
    <property type="entry name" value="ADP-RIBOSE PYROPHOSPHATASE"/>
    <property type="match status" value="1"/>
</dbReference>
<dbReference type="InterPro" id="IPR000086">
    <property type="entry name" value="NUDIX_hydrolase_dom"/>
</dbReference>
<dbReference type="CDD" id="cd18873">
    <property type="entry name" value="NUDIX_NadM_like"/>
    <property type="match status" value="1"/>
</dbReference>
<dbReference type="Gene3D" id="3.90.79.10">
    <property type="entry name" value="Nucleoside Triphosphate Pyrophosphohydrolase"/>
    <property type="match status" value="1"/>
</dbReference>
<gene>
    <name evidence="5" type="ORF">QQ91_0014910</name>
</gene>
<evidence type="ECO:0000256" key="1">
    <source>
        <dbReference type="ARBA" id="ARBA00005582"/>
    </source>
</evidence>
<evidence type="ECO:0000259" key="4">
    <source>
        <dbReference type="PROSITE" id="PS51462"/>
    </source>
</evidence>
<dbReference type="InterPro" id="IPR020084">
    <property type="entry name" value="NUDIX_hydrolase_CS"/>
</dbReference>
<feature type="domain" description="Nudix hydrolase" evidence="4">
    <location>
        <begin position="16"/>
        <end position="146"/>
    </location>
</feature>
<dbReference type="EMBL" id="JTHE03000088">
    <property type="protein sequence ID" value="MCM1984112.1"/>
    <property type="molecule type" value="Genomic_DNA"/>
</dbReference>
<dbReference type="Proteomes" id="UP000031561">
    <property type="component" value="Unassembled WGS sequence"/>
</dbReference>
<comment type="similarity">
    <text evidence="1 3">Belongs to the Nudix hydrolase family.</text>
</comment>
<dbReference type="AlphaFoldDB" id="A0ABD4T6C1"/>
<dbReference type="PANTHER" id="PTHR43736:SF1">
    <property type="entry name" value="DIHYDRONEOPTERIN TRIPHOSPHATE DIPHOSPHATASE"/>
    <property type="match status" value="1"/>
</dbReference>
<dbReference type="GO" id="GO:0016787">
    <property type="term" value="F:hydrolase activity"/>
    <property type="evidence" value="ECO:0007669"/>
    <property type="project" value="UniProtKB-KW"/>
</dbReference>
<evidence type="ECO:0000313" key="6">
    <source>
        <dbReference type="Proteomes" id="UP000031561"/>
    </source>
</evidence>
<dbReference type="PRINTS" id="PR00502">
    <property type="entry name" value="NUDIXFAMILY"/>
</dbReference>
<evidence type="ECO:0000256" key="3">
    <source>
        <dbReference type="RuleBase" id="RU003476"/>
    </source>
</evidence>
<organism evidence="5 6">
    <name type="scientific">Lyngbya confervoides BDU141951</name>
    <dbReference type="NCBI Taxonomy" id="1574623"/>
    <lineage>
        <taxon>Bacteria</taxon>
        <taxon>Bacillati</taxon>
        <taxon>Cyanobacteriota</taxon>
        <taxon>Cyanophyceae</taxon>
        <taxon>Oscillatoriophycideae</taxon>
        <taxon>Oscillatoriales</taxon>
        <taxon>Microcoleaceae</taxon>
        <taxon>Lyngbya</taxon>
    </lineage>
</organism>
<dbReference type="InterPro" id="IPR015797">
    <property type="entry name" value="NUDIX_hydrolase-like_dom_sf"/>
</dbReference>
<name>A0ABD4T6C1_9CYAN</name>